<dbReference type="SMART" id="SM00130">
    <property type="entry name" value="KR"/>
    <property type="match status" value="5"/>
</dbReference>
<evidence type="ECO:0000259" key="5">
    <source>
        <dbReference type="PROSITE" id="PS50948"/>
    </source>
</evidence>
<evidence type="ECO:0000313" key="6">
    <source>
        <dbReference type="EMBL" id="CAD7252416.1"/>
    </source>
</evidence>
<protein>
    <recommendedName>
        <fullName evidence="8">Plasminogen</fullName>
    </recommendedName>
</protein>
<evidence type="ECO:0000256" key="2">
    <source>
        <dbReference type="ARBA" id="ARBA00023157"/>
    </source>
</evidence>
<dbReference type="Pfam" id="PF00051">
    <property type="entry name" value="Kringle"/>
    <property type="match status" value="5"/>
</dbReference>
<dbReference type="Proteomes" id="UP000677054">
    <property type="component" value="Unassembled WGS sequence"/>
</dbReference>
<keyword evidence="7" id="KW-1185">Reference proteome</keyword>
<keyword evidence="2 3" id="KW-1015">Disulfide bond</keyword>
<dbReference type="Gene3D" id="2.40.20.10">
    <property type="entry name" value="Plasminogen Kringle 4"/>
    <property type="match status" value="5"/>
</dbReference>
<feature type="domain" description="Kringle" evidence="4">
    <location>
        <begin position="327"/>
        <end position="410"/>
    </location>
</feature>
<dbReference type="SUPFAM" id="SSF57440">
    <property type="entry name" value="Kringle-like"/>
    <property type="match status" value="5"/>
</dbReference>
<feature type="domain" description="Kringle" evidence="4">
    <location>
        <begin position="424"/>
        <end position="502"/>
    </location>
</feature>
<organism evidence="6">
    <name type="scientific">Darwinula stevensoni</name>
    <dbReference type="NCBI Taxonomy" id="69355"/>
    <lineage>
        <taxon>Eukaryota</taxon>
        <taxon>Metazoa</taxon>
        <taxon>Ecdysozoa</taxon>
        <taxon>Arthropoda</taxon>
        <taxon>Crustacea</taxon>
        <taxon>Oligostraca</taxon>
        <taxon>Ostracoda</taxon>
        <taxon>Podocopa</taxon>
        <taxon>Podocopida</taxon>
        <taxon>Darwinulocopina</taxon>
        <taxon>Darwinuloidea</taxon>
        <taxon>Darwinulidae</taxon>
        <taxon>Darwinula</taxon>
    </lineage>
</organism>
<dbReference type="InterPro" id="IPR003609">
    <property type="entry name" value="Pan_app"/>
</dbReference>
<dbReference type="InterPro" id="IPR018056">
    <property type="entry name" value="Kringle_CS"/>
</dbReference>
<dbReference type="PANTHER" id="PTHR24261">
    <property type="entry name" value="PLASMINOGEN-RELATED"/>
    <property type="match status" value="1"/>
</dbReference>
<dbReference type="PRINTS" id="PR00018">
    <property type="entry name" value="KRINGLE"/>
</dbReference>
<dbReference type="InterPro" id="IPR013806">
    <property type="entry name" value="Kringle-like"/>
</dbReference>
<evidence type="ECO:0008006" key="8">
    <source>
        <dbReference type="Google" id="ProtNLM"/>
    </source>
</evidence>
<name>A0A7R9AEV1_9CRUS</name>
<dbReference type="PROSITE" id="PS00021">
    <property type="entry name" value="KRINGLE_1"/>
    <property type="match status" value="4"/>
</dbReference>
<feature type="disulfide bond" evidence="3">
    <location>
        <begin position="199"/>
        <end position="222"/>
    </location>
</feature>
<dbReference type="PANTHER" id="PTHR24261:SF7">
    <property type="entry name" value="KRINGLE DOMAIN-CONTAINING PROTEIN"/>
    <property type="match status" value="1"/>
</dbReference>
<dbReference type="PROSITE" id="PS50948">
    <property type="entry name" value="PAN"/>
    <property type="match status" value="1"/>
</dbReference>
<sequence length="616" mass="70390">MRYDNVALTSAESSLRACTKKCLNREPPCYAFNYRESDGLCQIVGSGTSGVVEEEGFSSYVQEFCLREYPKIQNAVEALEGWDGNYPVTPRGRVVFRCEYPGGFSDGSSVHTAECSSLPDTWYSSFKEDQIQCKKKYVYPECRVTVKGREYVGKVNKTETGRDCLNWYPQPYENLKDFSGETYDSHFHNLDSWSQQAYCRNPSGKEKPWCFISDRQLQWEYCDIPMCTDPVPPECKVTQQGGEYIGKKRVTFSGFLCEPWRNTQYGSVRFMDEIGEDYNFCRNPIGDISPWCYHASGWEYCNIPFCDREVKEGAEGNVYPECRKTEKGKEYVGRKNETETGKPCLHWVSQPYGMPWDFWHSANEYEGCFLNWDVTSQKNYCRNPGIHRERPWCFVSDPNIQFEYCDIPFCHDLNPPECKLTEGGGEYAGRKNVSLSGFPCRYWLAQVSQVFGTVSKYFSALSDEIDGNHNFCRNSEGSFHGPSCVTQTDSGVRWEYCDVPFCPAKNGEQCSIRKSGKCVSPVECKTSTRGTEYMGTKNVTKSGHPCQPWMRNTPNNIQDERYTWIEGFPDDLHPAHNFCRNPTAIIAGPWCWNGAGTSPSKEQCSIPTCIDANDEK</sequence>
<comment type="caution">
    <text evidence="3">Lacks conserved residue(s) required for the propagation of feature annotation.</text>
</comment>
<evidence type="ECO:0000256" key="3">
    <source>
        <dbReference type="PROSITE-ProRule" id="PRU00121"/>
    </source>
</evidence>
<dbReference type="PROSITE" id="PS50070">
    <property type="entry name" value="KRINGLE_2"/>
    <property type="match status" value="5"/>
</dbReference>
<dbReference type="EMBL" id="CAJPEV010004405">
    <property type="protein sequence ID" value="CAG0901736.1"/>
    <property type="molecule type" value="Genomic_DNA"/>
</dbReference>
<reference evidence="6" key="1">
    <citation type="submission" date="2020-11" db="EMBL/GenBank/DDBJ databases">
        <authorList>
            <person name="Tran Van P."/>
        </authorList>
    </citation>
    <scope>NUCLEOTIDE SEQUENCE</scope>
</reference>
<keyword evidence="1 3" id="KW-0420">Kringle</keyword>
<feature type="domain" description="Kringle" evidence="4">
    <location>
        <begin position="147"/>
        <end position="227"/>
    </location>
</feature>
<feature type="domain" description="Kringle" evidence="4">
    <location>
        <begin position="529"/>
        <end position="609"/>
    </location>
</feature>
<dbReference type="InterPro" id="IPR050759">
    <property type="entry name" value="Serine_protease_kringle"/>
</dbReference>
<dbReference type="InterPro" id="IPR038178">
    <property type="entry name" value="Kringle_sf"/>
</dbReference>
<dbReference type="AlphaFoldDB" id="A0A7R9AEV1"/>
<evidence type="ECO:0000313" key="7">
    <source>
        <dbReference type="Proteomes" id="UP000677054"/>
    </source>
</evidence>
<accession>A0A7R9AEV1</accession>
<evidence type="ECO:0000256" key="1">
    <source>
        <dbReference type="ARBA" id="ARBA00022572"/>
    </source>
</evidence>
<gene>
    <name evidence="6" type="ORF">DSTB1V02_LOCUS12174</name>
</gene>
<dbReference type="OrthoDB" id="1915767at2759"/>
<feature type="domain" description="Apple" evidence="5">
    <location>
        <begin position="1"/>
        <end position="65"/>
    </location>
</feature>
<feature type="domain" description="Kringle" evidence="4">
    <location>
        <begin position="240"/>
        <end position="306"/>
    </location>
</feature>
<dbReference type="InterPro" id="IPR000001">
    <property type="entry name" value="Kringle"/>
</dbReference>
<evidence type="ECO:0000259" key="4">
    <source>
        <dbReference type="PROSITE" id="PS50070"/>
    </source>
</evidence>
<proteinExistence type="predicted"/>
<dbReference type="EMBL" id="LR903922">
    <property type="protein sequence ID" value="CAD7252416.1"/>
    <property type="molecule type" value="Genomic_DNA"/>
</dbReference>